<protein>
    <submittedName>
        <fullName evidence="4">Tetratricopeptide repeat-containing protein</fullName>
    </submittedName>
</protein>
<dbReference type="PANTHER" id="PTHR44943">
    <property type="entry name" value="CELLULOSE SYNTHASE OPERON PROTEIN C"/>
    <property type="match status" value="1"/>
</dbReference>
<evidence type="ECO:0000313" key="4">
    <source>
        <dbReference type="EMBL" id="SEP60356.1"/>
    </source>
</evidence>
<dbReference type="PROSITE" id="PS50005">
    <property type="entry name" value="TPR"/>
    <property type="match status" value="3"/>
</dbReference>
<dbReference type="SUPFAM" id="SSF48452">
    <property type="entry name" value="TPR-like"/>
    <property type="match status" value="1"/>
</dbReference>
<dbReference type="EMBL" id="FOEI01000001">
    <property type="protein sequence ID" value="SEP60356.1"/>
    <property type="molecule type" value="Genomic_DNA"/>
</dbReference>
<gene>
    <name evidence="4" type="ORF">SAMN05444005_101536</name>
</gene>
<feature type="repeat" description="TPR" evidence="3">
    <location>
        <begin position="94"/>
        <end position="127"/>
    </location>
</feature>
<dbReference type="OrthoDB" id="793001at2"/>
<dbReference type="Proteomes" id="UP000198648">
    <property type="component" value="Unassembled WGS sequence"/>
</dbReference>
<dbReference type="Pfam" id="PF00515">
    <property type="entry name" value="TPR_1"/>
    <property type="match status" value="1"/>
</dbReference>
<dbReference type="SMART" id="SM00028">
    <property type="entry name" value="TPR"/>
    <property type="match status" value="4"/>
</dbReference>
<keyword evidence="2 3" id="KW-0802">TPR repeat</keyword>
<accession>A0A1H8Z7J8</accession>
<evidence type="ECO:0000256" key="2">
    <source>
        <dbReference type="ARBA" id="ARBA00022803"/>
    </source>
</evidence>
<dbReference type="Pfam" id="PF13414">
    <property type="entry name" value="TPR_11"/>
    <property type="match status" value="1"/>
</dbReference>
<keyword evidence="1" id="KW-0677">Repeat</keyword>
<dbReference type="Pfam" id="PF13181">
    <property type="entry name" value="TPR_8"/>
    <property type="match status" value="1"/>
</dbReference>
<evidence type="ECO:0000256" key="1">
    <source>
        <dbReference type="ARBA" id="ARBA00022737"/>
    </source>
</evidence>
<dbReference type="Gene3D" id="1.25.40.10">
    <property type="entry name" value="Tetratricopeptide repeat domain"/>
    <property type="match status" value="1"/>
</dbReference>
<evidence type="ECO:0000313" key="5">
    <source>
        <dbReference type="Proteomes" id="UP000198648"/>
    </source>
</evidence>
<sequence length="352" mass="40676">MKKILILLLFSGHLSFSQNKESAEKLVEEGIELHDKGEYNGAIEKYNKALELDKDNAFALVEKSYTLLTLNKSEETIEVCKLAIKKHPKATILKTVYVNYGNSLDAINKSKEAIEIYDEGLKLFPDYYQLYFNKGVTYSILKKFDESIVCFQKALTFNPNHASSHNGIGRIENIKERRIPSIMALCRFLVVEPQSKRAAENLGLLKELMTANVEKTGDNNININLNLNVVSDSSRKGKVVENDFSSTDLISTMDIALDFDDKYKDKTEVEKFIRKIGTICSSLNETKKKNKGFYWEFYAPYFIELQKNNFIETFSYLVYASSEEEYVINWLDSHEKELNSFYDWSNNYKWNN</sequence>
<dbReference type="InterPro" id="IPR019734">
    <property type="entry name" value="TPR_rpt"/>
</dbReference>
<dbReference type="AlphaFoldDB" id="A0A1H8Z7J8"/>
<dbReference type="PANTHER" id="PTHR44943:SF4">
    <property type="entry name" value="TPR REPEAT-CONTAINING PROTEIN MJ0798"/>
    <property type="match status" value="1"/>
</dbReference>
<reference evidence="4 5" key="1">
    <citation type="submission" date="2016-10" db="EMBL/GenBank/DDBJ databases">
        <authorList>
            <person name="de Groot N.N."/>
        </authorList>
    </citation>
    <scope>NUCLEOTIDE SEQUENCE [LARGE SCALE GENOMIC DNA]</scope>
    <source>
        <strain evidence="4 5">DSM 27078</strain>
    </source>
</reference>
<keyword evidence="5" id="KW-1185">Reference proteome</keyword>
<feature type="repeat" description="TPR" evidence="3">
    <location>
        <begin position="23"/>
        <end position="56"/>
    </location>
</feature>
<dbReference type="InterPro" id="IPR011990">
    <property type="entry name" value="TPR-like_helical_dom_sf"/>
</dbReference>
<name>A0A1H8Z7J8_9FLAO</name>
<evidence type="ECO:0000256" key="3">
    <source>
        <dbReference type="PROSITE-ProRule" id="PRU00339"/>
    </source>
</evidence>
<dbReference type="STRING" id="1299341.SAMN05444005_101536"/>
<proteinExistence type="predicted"/>
<organism evidence="4 5">
    <name type="scientific">Flavobacterium urocaniciphilum</name>
    <dbReference type="NCBI Taxonomy" id="1299341"/>
    <lineage>
        <taxon>Bacteria</taxon>
        <taxon>Pseudomonadati</taxon>
        <taxon>Bacteroidota</taxon>
        <taxon>Flavobacteriia</taxon>
        <taxon>Flavobacteriales</taxon>
        <taxon>Flavobacteriaceae</taxon>
        <taxon>Flavobacterium</taxon>
    </lineage>
</organism>
<dbReference type="InterPro" id="IPR051685">
    <property type="entry name" value="Ycf3/AcsC/BcsC/TPR_MFPF"/>
</dbReference>
<dbReference type="RefSeq" id="WP_091464772.1">
    <property type="nucleotide sequence ID" value="NZ_FOEI01000001.1"/>
</dbReference>
<feature type="repeat" description="TPR" evidence="3">
    <location>
        <begin position="128"/>
        <end position="161"/>
    </location>
</feature>